<feature type="domain" description="Flavoprotein" evidence="8">
    <location>
        <begin position="2"/>
        <end position="168"/>
    </location>
</feature>
<keyword evidence="1 7" id="KW-0637">Prenyltransferase</keyword>
<evidence type="ECO:0000259" key="8">
    <source>
        <dbReference type="Pfam" id="PF02441"/>
    </source>
</evidence>
<evidence type="ECO:0000313" key="9">
    <source>
        <dbReference type="EMBL" id="KRN08795.1"/>
    </source>
</evidence>
<sequence length="187" mass="20576">MKRLIVGVTGASGSIYAIDLLKKLQQIPTVEVHLVLSMWAQKNIAIETDYKLSDIQKLAEFNYKAQDLGAAIASGSFLTDGMIVVPASMKTVAGIASGYSDDLIMRAADVTLKEQRKLVLVPRETPLSPIHLENLTKLARLGVQIIPPIPAFYGGPTTIQDLLDHQSMKLLDAFQIENNFRKRWSGD</sequence>
<comment type="caution">
    <text evidence="9">The sequence shown here is derived from an EMBL/GenBank/DDBJ whole genome shotgun (WGS) entry which is preliminary data.</text>
</comment>
<keyword evidence="10" id="KW-1185">Reference proteome</keyword>
<comment type="catalytic activity">
    <reaction evidence="5 7">
        <text>dimethylallyl phosphate + FMNH2 = prenylated FMNH2 + phosphate</text>
        <dbReference type="Rhea" id="RHEA:37743"/>
        <dbReference type="ChEBI" id="CHEBI:43474"/>
        <dbReference type="ChEBI" id="CHEBI:57618"/>
        <dbReference type="ChEBI" id="CHEBI:87467"/>
        <dbReference type="ChEBI" id="CHEBI:88052"/>
        <dbReference type="EC" id="2.5.1.129"/>
    </reaction>
</comment>
<comment type="similarity">
    <text evidence="6 7">Belongs to the UbiX/PAD1 family.</text>
</comment>
<keyword evidence="4 7" id="KW-0808">Transferase</keyword>
<dbReference type="GO" id="GO:0106141">
    <property type="term" value="F:flavin prenyltransferase activity"/>
    <property type="evidence" value="ECO:0007669"/>
    <property type="project" value="UniProtKB-EC"/>
</dbReference>
<dbReference type="EC" id="2.5.1.129" evidence="7"/>
<feature type="binding site" evidence="7">
    <location>
        <position position="153"/>
    </location>
    <ligand>
        <name>dimethylallyl phosphate</name>
        <dbReference type="ChEBI" id="CHEBI:88052"/>
    </ligand>
</feature>
<keyword evidence="3 7" id="KW-0288">FMN</keyword>
<dbReference type="RefSeq" id="WP_010077808.1">
    <property type="nucleotide sequence ID" value="NZ_AYYH01000048.1"/>
</dbReference>
<dbReference type="Proteomes" id="UP000050898">
    <property type="component" value="Unassembled WGS sequence"/>
</dbReference>
<dbReference type="NCBIfam" id="NF004685">
    <property type="entry name" value="PRK06029.1"/>
    <property type="match status" value="1"/>
</dbReference>
<feature type="binding site" evidence="7">
    <location>
        <begin position="88"/>
        <end position="91"/>
    </location>
    <ligand>
        <name>FMN</name>
        <dbReference type="ChEBI" id="CHEBI:58210"/>
    </ligand>
</feature>
<gene>
    <name evidence="7" type="primary">ubiX</name>
    <name evidence="9" type="ORF">FD00_GL001775</name>
</gene>
<dbReference type="AlphaFoldDB" id="A0A0R2E136"/>
<feature type="binding site" evidence="7">
    <location>
        <begin position="10"/>
        <end position="12"/>
    </location>
    <ligand>
        <name>FMN</name>
        <dbReference type="ChEBI" id="CHEBI:58210"/>
    </ligand>
</feature>
<evidence type="ECO:0000256" key="7">
    <source>
        <dbReference type="HAMAP-Rule" id="MF_01984"/>
    </source>
</evidence>
<organism evidence="9 10">
    <name type="scientific">Liquorilactobacillus mali KCTC 3596 = DSM 20444</name>
    <dbReference type="NCBI Taxonomy" id="1046596"/>
    <lineage>
        <taxon>Bacteria</taxon>
        <taxon>Bacillati</taxon>
        <taxon>Bacillota</taxon>
        <taxon>Bacilli</taxon>
        <taxon>Lactobacillales</taxon>
        <taxon>Lactobacillaceae</taxon>
        <taxon>Liquorilactobacillus</taxon>
    </lineage>
</organism>
<reference evidence="9 10" key="1">
    <citation type="journal article" date="2015" name="Genome Announc.">
        <title>Expanding the biotechnology potential of lactobacilli through comparative genomics of 213 strains and associated genera.</title>
        <authorList>
            <person name="Sun Z."/>
            <person name="Harris H.M."/>
            <person name="McCann A."/>
            <person name="Guo C."/>
            <person name="Argimon S."/>
            <person name="Zhang W."/>
            <person name="Yang X."/>
            <person name="Jeffery I.B."/>
            <person name="Cooney J.C."/>
            <person name="Kagawa T.F."/>
            <person name="Liu W."/>
            <person name="Song Y."/>
            <person name="Salvetti E."/>
            <person name="Wrobel A."/>
            <person name="Rasinkangas P."/>
            <person name="Parkhill J."/>
            <person name="Rea M.C."/>
            <person name="O'Sullivan O."/>
            <person name="Ritari J."/>
            <person name="Douillard F.P."/>
            <person name="Paul Ross R."/>
            <person name="Yang R."/>
            <person name="Briner A.E."/>
            <person name="Felis G.E."/>
            <person name="de Vos W.M."/>
            <person name="Barrangou R."/>
            <person name="Klaenhammer T.R."/>
            <person name="Caufield P.W."/>
            <person name="Cui Y."/>
            <person name="Zhang H."/>
            <person name="O'Toole P.W."/>
        </authorList>
    </citation>
    <scope>NUCLEOTIDE SEQUENCE [LARGE SCALE GENOMIC DNA]</scope>
    <source>
        <strain evidence="9 10">DSM 20444</strain>
    </source>
</reference>
<name>A0A0R2E136_9LACO</name>
<dbReference type="InterPro" id="IPR003382">
    <property type="entry name" value="Flavoprotein"/>
</dbReference>
<evidence type="ECO:0000313" key="10">
    <source>
        <dbReference type="Proteomes" id="UP000050898"/>
    </source>
</evidence>
<dbReference type="SUPFAM" id="SSF52507">
    <property type="entry name" value="Homo-oligomeric flavin-containing Cys decarboxylases, HFCD"/>
    <property type="match status" value="1"/>
</dbReference>
<comment type="function">
    <text evidence="7">Flavin prenyltransferase that catalyzes the synthesis of the prenylated FMN cofactor (prenyl-FMN) for 4-hydroxy-3-polyprenylbenzoic acid decarboxylase UbiD. The prenyltransferase is metal-independent and links a dimethylallyl moiety from dimethylallyl monophosphate (DMAP) to the flavin N5 and C6 atoms of FMN.</text>
</comment>
<dbReference type="InterPro" id="IPR036551">
    <property type="entry name" value="Flavin_trans-like"/>
</dbReference>
<evidence type="ECO:0000256" key="5">
    <source>
        <dbReference type="ARBA" id="ARBA00050612"/>
    </source>
</evidence>
<feature type="binding site" evidence="7">
    <location>
        <position position="123"/>
    </location>
    <ligand>
        <name>FMN</name>
        <dbReference type="ChEBI" id="CHEBI:58210"/>
    </ligand>
</feature>
<dbReference type="EMBL" id="AYYH01000048">
    <property type="protein sequence ID" value="KRN08795.1"/>
    <property type="molecule type" value="Genomic_DNA"/>
</dbReference>
<feature type="binding site" evidence="7">
    <location>
        <position position="37"/>
    </location>
    <ligand>
        <name>FMN</name>
        <dbReference type="ChEBI" id="CHEBI:58210"/>
    </ligand>
</feature>
<dbReference type="GeneID" id="98316357"/>
<comment type="caution">
    <text evidence="7">Lacks conserved residue(s) required for the propagation of feature annotation.</text>
</comment>
<dbReference type="OrthoDB" id="9781577at2"/>
<evidence type="ECO:0000256" key="6">
    <source>
        <dbReference type="ARBA" id="ARBA00060793"/>
    </source>
</evidence>
<dbReference type="Gene3D" id="3.40.50.1950">
    <property type="entry name" value="Flavin prenyltransferase-like"/>
    <property type="match status" value="1"/>
</dbReference>
<keyword evidence="2 7" id="KW-0285">Flavoprotein</keyword>
<dbReference type="GO" id="GO:0016829">
    <property type="term" value="F:lyase activity"/>
    <property type="evidence" value="ECO:0007669"/>
    <property type="project" value="UniProtKB-KW"/>
</dbReference>
<evidence type="ECO:0000256" key="1">
    <source>
        <dbReference type="ARBA" id="ARBA00022602"/>
    </source>
</evidence>
<protein>
    <recommendedName>
        <fullName evidence="7">Flavin prenyltransferase UbiX</fullName>
        <ecNumber evidence="7">2.5.1.129</ecNumber>
    </recommendedName>
</protein>
<dbReference type="PATRIC" id="fig|1046596.6.peg.1865"/>
<dbReference type="Pfam" id="PF02441">
    <property type="entry name" value="Flavoprotein"/>
    <property type="match status" value="1"/>
</dbReference>
<dbReference type="HAMAP" id="MF_01984">
    <property type="entry name" value="ubiX_pad"/>
    <property type="match status" value="1"/>
</dbReference>
<dbReference type="NCBIfam" id="TIGR00421">
    <property type="entry name" value="ubiX_pad"/>
    <property type="match status" value="1"/>
</dbReference>
<accession>A0A0R2E136</accession>
<evidence type="ECO:0000256" key="4">
    <source>
        <dbReference type="ARBA" id="ARBA00022679"/>
    </source>
</evidence>
<feature type="binding site" evidence="7">
    <location>
        <position position="169"/>
    </location>
    <ligand>
        <name>dimethylallyl phosphate</name>
        <dbReference type="ChEBI" id="CHEBI:88052"/>
    </ligand>
</feature>
<evidence type="ECO:0000256" key="3">
    <source>
        <dbReference type="ARBA" id="ARBA00022643"/>
    </source>
</evidence>
<dbReference type="InterPro" id="IPR004507">
    <property type="entry name" value="UbiX-like"/>
</dbReference>
<dbReference type="FunFam" id="3.40.50.1950:FF:000001">
    <property type="entry name" value="Flavin prenyltransferase UbiX"/>
    <property type="match status" value="1"/>
</dbReference>
<evidence type="ECO:0000256" key="2">
    <source>
        <dbReference type="ARBA" id="ARBA00022630"/>
    </source>
</evidence>
<keyword evidence="9" id="KW-0456">Lyase</keyword>
<proteinExistence type="inferred from homology"/>